<dbReference type="Proteomes" id="UP000814033">
    <property type="component" value="Unassembled WGS sequence"/>
</dbReference>
<evidence type="ECO:0000313" key="1">
    <source>
        <dbReference type="EMBL" id="KAI0045389.1"/>
    </source>
</evidence>
<comment type="caution">
    <text evidence="1">The sequence shown here is derived from an EMBL/GenBank/DDBJ whole genome shotgun (WGS) entry which is preliminary data.</text>
</comment>
<evidence type="ECO:0000313" key="2">
    <source>
        <dbReference type="Proteomes" id="UP000814033"/>
    </source>
</evidence>
<proteinExistence type="predicted"/>
<name>A0ACB8RN29_9AGAM</name>
<gene>
    <name evidence="1" type="ORF">FA95DRAFT_127746</name>
</gene>
<protein>
    <submittedName>
        <fullName evidence="1">Uncharacterized protein</fullName>
    </submittedName>
</protein>
<organism evidence="1 2">
    <name type="scientific">Auriscalpium vulgare</name>
    <dbReference type="NCBI Taxonomy" id="40419"/>
    <lineage>
        <taxon>Eukaryota</taxon>
        <taxon>Fungi</taxon>
        <taxon>Dikarya</taxon>
        <taxon>Basidiomycota</taxon>
        <taxon>Agaricomycotina</taxon>
        <taxon>Agaricomycetes</taxon>
        <taxon>Russulales</taxon>
        <taxon>Auriscalpiaceae</taxon>
        <taxon>Auriscalpium</taxon>
    </lineage>
</organism>
<reference evidence="1" key="2">
    <citation type="journal article" date="2022" name="New Phytol.">
        <title>Evolutionary transition to the ectomycorrhizal habit in the genomes of a hyperdiverse lineage of mushroom-forming fungi.</title>
        <authorList>
            <person name="Looney B."/>
            <person name="Miyauchi S."/>
            <person name="Morin E."/>
            <person name="Drula E."/>
            <person name="Courty P.E."/>
            <person name="Kohler A."/>
            <person name="Kuo A."/>
            <person name="LaButti K."/>
            <person name="Pangilinan J."/>
            <person name="Lipzen A."/>
            <person name="Riley R."/>
            <person name="Andreopoulos W."/>
            <person name="He G."/>
            <person name="Johnson J."/>
            <person name="Nolan M."/>
            <person name="Tritt A."/>
            <person name="Barry K.W."/>
            <person name="Grigoriev I.V."/>
            <person name="Nagy L.G."/>
            <person name="Hibbett D."/>
            <person name="Henrissat B."/>
            <person name="Matheny P.B."/>
            <person name="Labbe J."/>
            <person name="Martin F.M."/>
        </authorList>
    </citation>
    <scope>NUCLEOTIDE SEQUENCE</scope>
    <source>
        <strain evidence="1">FP105234-sp</strain>
    </source>
</reference>
<keyword evidence="2" id="KW-1185">Reference proteome</keyword>
<accession>A0ACB8RN29</accession>
<sequence length="700" mass="78125">MASLSTSVADQYGPTLKDAMETVSSASQVPSNASEDACVAVLDALYAQVSRLEASFYGQAPSSEMSKGIWTWDYDARLHWKEAPEAWQSLYAYYRVTANAEAALSQPMIHLFPGAKPEMSFLVDTLDQILMRESYRKLLDRILELQESRPEKGVVITGQPGIGKSIFLCVLLIKILGRGEPVVFGWKPRRLYLFYNGKVYTPRIETVFDFTMLPQGAEPMWALIDALCVGGMAPEALADAKIFLVLSSAFPIGDDIRMGRREALIWGIPLWSREELVEGLKLHRYYEKLRGLVVARQNLEHNDALLQYINDALALLSNLGESAAHSAAGNTVEPTADNVIPVMIELAVEQVGFIPREVCRILWQERHLIPVMIELAVEQVGFIPREVCRILWQERHLIHATAIATSNTIVEAISVVNAGGLPTTEFLERASKVLDSICITPTADCSIDRDDQFTIAFKSVSVEQQLTKACAERLDTLAERIFSTCENFPAVRWAFETMAHCRLRQGGTLELHKMNNNGGDPPVFTTATTPPASSSYKLTMRAREAVTLDFSKPGFDVSEEEYYASASNNTPFDAFFVDTSGGSGGDRRVTVWVLQMTTANEHGGSEHGYIFIRNVIEAVRRRAEVWKEGGKKHDKQRAKKRVKVEPTVQVNYVLVCPDDGKPRTWQFPSGWTDNATQADHRGDVYCVRIPMAVLRVKQPR</sequence>
<reference evidence="1" key="1">
    <citation type="submission" date="2021-02" db="EMBL/GenBank/DDBJ databases">
        <authorList>
            <consortium name="DOE Joint Genome Institute"/>
            <person name="Ahrendt S."/>
            <person name="Looney B.P."/>
            <person name="Miyauchi S."/>
            <person name="Morin E."/>
            <person name="Drula E."/>
            <person name="Courty P.E."/>
            <person name="Chicoki N."/>
            <person name="Fauchery L."/>
            <person name="Kohler A."/>
            <person name="Kuo A."/>
            <person name="Labutti K."/>
            <person name="Pangilinan J."/>
            <person name="Lipzen A."/>
            <person name="Riley R."/>
            <person name="Andreopoulos W."/>
            <person name="He G."/>
            <person name="Johnson J."/>
            <person name="Barry K.W."/>
            <person name="Grigoriev I.V."/>
            <person name="Nagy L."/>
            <person name="Hibbett D."/>
            <person name="Henrissat B."/>
            <person name="Matheny P.B."/>
            <person name="Labbe J."/>
            <person name="Martin F."/>
        </authorList>
    </citation>
    <scope>NUCLEOTIDE SEQUENCE</scope>
    <source>
        <strain evidence="1">FP105234-sp</strain>
    </source>
</reference>
<dbReference type="EMBL" id="MU275953">
    <property type="protein sequence ID" value="KAI0045389.1"/>
    <property type="molecule type" value="Genomic_DNA"/>
</dbReference>